<dbReference type="GO" id="GO:0140284">
    <property type="term" value="C:endoplasmic reticulum-endosome membrane contact site"/>
    <property type="evidence" value="ECO:0007669"/>
    <property type="project" value="TreeGrafter"/>
</dbReference>
<dbReference type="SUPFAM" id="SSF55961">
    <property type="entry name" value="Bet v1-like"/>
    <property type="match status" value="1"/>
</dbReference>
<dbReference type="Pfam" id="PF01852">
    <property type="entry name" value="START"/>
    <property type="match status" value="1"/>
</dbReference>
<reference evidence="2" key="1">
    <citation type="submission" date="2022-01" db="EMBL/GenBank/DDBJ databases">
        <title>Genome Sequence Resource for Two Populations of Ditylenchus destructor, the Migratory Endoparasitic Phytonematode.</title>
        <authorList>
            <person name="Zhang H."/>
            <person name="Lin R."/>
            <person name="Xie B."/>
        </authorList>
    </citation>
    <scope>NUCLEOTIDE SEQUENCE</scope>
    <source>
        <strain evidence="2">BazhouSP</strain>
    </source>
</reference>
<gene>
    <name evidence="2" type="ORF">DdX_06933</name>
</gene>
<name>A0AAD4N9C2_9BILA</name>
<keyword evidence="3" id="KW-1185">Reference proteome</keyword>
<evidence type="ECO:0000313" key="3">
    <source>
        <dbReference type="Proteomes" id="UP001201812"/>
    </source>
</evidence>
<dbReference type="PROSITE" id="PS50848">
    <property type="entry name" value="START"/>
    <property type="match status" value="1"/>
</dbReference>
<dbReference type="EMBL" id="JAKKPZ010000009">
    <property type="protein sequence ID" value="KAI1717199.1"/>
    <property type="molecule type" value="Genomic_DNA"/>
</dbReference>
<evidence type="ECO:0000259" key="1">
    <source>
        <dbReference type="PROSITE" id="PS50848"/>
    </source>
</evidence>
<accession>A0AAD4N9C2</accession>
<organism evidence="2 3">
    <name type="scientific">Ditylenchus destructor</name>
    <dbReference type="NCBI Taxonomy" id="166010"/>
    <lineage>
        <taxon>Eukaryota</taxon>
        <taxon>Metazoa</taxon>
        <taxon>Ecdysozoa</taxon>
        <taxon>Nematoda</taxon>
        <taxon>Chromadorea</taxon>
        <taxon>Rhabditida</taxon>
        <taxon>Tylenchina</taxon>
        <taxon>Tylenchomorpha</taxon>
        <taxon>Sphaerularioidea</taxon>
        <taxon>Anguinidae</taxon>
        <taxon>Anguininae</taxon>
        <taxon>Ditylenchus</taxon>
    </lineage>
</organism>
<comment type="caution">
    <text evidence="2">The sequence shown here is derived from an EMBL/GenBank/DDBJ whole genome shotgun (WGS) entry which is preliminary data.</text>
</comment>
<dbReference type="GO" id="GO:0008289">
    <property type="term" value="F:lipid binding"/>
    <property type="evidence" value="ECO:0007669"/>
    <property type="project" value="InterPro"/>
</dbReference>
<dbReference type="PANTHER" id="PTHR46121:SF3">
    <property type="entry name" value="STEROIDOGENIC ACUTE REGULATORY-LIKE PROTEIN 1"/>
    <property type="match status" value="1"/>
</dbReference>
<sequence length="236" mass="26582">MSSGRQPLSDQNLKEIDAKFSDCHKVVKGAFSRALNIFTSPNFESRVGWKLETEQEDAAVHSIRLDEDGRQLFSVRGILECSPEMAVSDCWDGLDGVSSWNKNIDFSRRLLKVRDDFDIVHYGNAPILFVSARDYLVGRICREIDDVHYIVAHSIEGPDLPSSNGRVRATIHLGGGRYSAHPSDPNRTKIDFLLSLDYGGMFPSSIINSVMGRLFLKEFNENKKRSIVLRTMSKNT</sequence>
<dbReference type="CDD" id="cd00177">
    <property type="entry name" value="START"/>
    <property type="match status" value="1"/>
</dbReference>
<dbReference type="PANTHER" id="PTHR46121">
    <property type="entry name" value="STEROIDOGENIC ACUTE REGULATORY PROTEIN-LIKE"/>
    <property type="match status" value="1"/>
</dbReference>
<protein>
    <submittedName>
        <fullName evidence="2">START domain-containing protein</fullName>
    </submittedName>
</protein>
<dbReference type="Proteomes" id="UP001201812">
    <property type="component" value="Unassembled WGS sequence"/>
</dbReference>
<dbReference type="AlphaFoldDB" id="A0AAD4N9C2"/>
<proteinExistence type="predicted"/>
<dbReference type="GO" id="GO:0005765">
    <property type="term" value="C:lysosomal membrane"/>
    <property type="evidence" value="ECO:0007669"/>
    <property type="project" value="TreeGrafter"/>
</dbReference>
<dbReference type="Gene3D" id="3.30.530.20">
    <property type="match status" value="1"/>
</dbReference>
<feature type="domain" description="START" evidence="1">
    <location>
        <begin position="48"/>
        <end position="213"/>
    </location>
</feature>
<dbReference type="SMART" id="SM00234">
    <property type="entry name" value="START"/>
    <property type="match status" value="1"/>
</dbReference>
<dbReference type="GO" id="GO:0031902">
    <property type="term" value="C:late endosome membrane"/>
    <property type="evidence" value="ECO:0007669"/>
    <property type="project" value="TreeGrafter"/>
</dbReference>
<evidence type="ECO:0000313" key="2">
    <source>
        <dbReference type="EMBL" id="KAI1717199.1"/>
    </source>
</evidence>
<dbReference type="InterPro" id="IPR051869">
    <property type="entry name" value="STARD3"/>
</dbReference>
<dbReference type="InterPro" id="IPR023393">
    <property type="entry name" value="START-like_dom_sf"/>
</dbReference>
<dbReference type="InterPro" id="IPR002913">
    <property type="entry name" value="START_lipid-bd_dom"/>
</dbReference>
<dbReference type="GO" id="GO:0005789">
    <property type="term" value="C:endoplasmic reticulum membrane"/>
    <property type="evidence" value="ECO:0007669"/>
    <property type="project" value="TreeGrafter"/>
</dbReference>
<dbReference type="GO" id="GO:0099044">
    <property type="term" value="P:vesicle tethering to endoplasmic reticulum"/>
    <property type="evidence" value="ECO:0007669"/>
    <property type="project" value="TreeGrafter"/>
</dbReference>